<evidence type="ECO:0000256" key="1">
    <source>
        <dbReference type="ARBA" id="ARBA00004948"/>
    </source>
</evidence>
<keyword evidence="4" id="KW-1185">Reference proteome</keyword>
<gene>
    <name evidence="3" type="ORF">GCM10009544_16660</name>
</gene>
<sequence>MPEEAPTPVEIDERYRPRLRHCTFLTPEGEETTYMIVGREYFELSTEKDQLEIFLNVKRYFDGRHSVADIHRITGVDQADVLDTVRMFSDAGLFRSVRPLESIPSSVFVQQIEESCDMWGKQIGYHPLFTGLSTQRLRREVFVGMILEIYHYIKSASKHIGTAIAHCNDPAFAPFLAEYHSEEWNHSHYAVDTLVRLGMPKEQVLTAHPIIGTWSLINNLCEIARQDTLSYLACTNLFEAREQDAEGAAKDMRELTSAYGFPADATDPLIQHMELDVAAGHKSLLAEALGSRESIAAVDAHRVVNNLHDLKHSYDQFHDGIVQYYSEVSNYIPRLTVDYFSL</sequence>
<dbReference type="InterPro" id="IPR004305">
    <property type="entry name" value="Thiaminase-2/PQQC"/>
</dbReference>
<proteinExistence type="predicted"/>
<name>A0ABN0ZPD9_9ACTN</name>
<reference evidence="3 4" key="1">
    <citation type="journal article" date="2019" name="Int. J. Syst. Evol. Microbiol.">
        <title>The Global Catalogue of Microorganisms (GCM) 10K type strain sequencing project: providing services to taxonomists for standard genome sequencing and annotation.</title>
        <authorList>
            <consortium name="The Broad Institute Genomics Platform"/>
            <consortium name="The Broad Institute Genome Sequencing Center for Infectious Disease"/>
            <person name="Wu L."/>
            <person name="Ma J."/>
        </authorList>
    </citation>
    <scope>NUCLEOTIDE SEQUENCE [LARGE SCALE GENOMIC DNA]</scope>
    <source>
        <strain evidence="3 4">JCM 10649</strain>
    </source>
</reference>
<accession>A0ABN0ZPD9</accession>
<feature type="domain" description="Thiaminase-2/PQQC" evidence="2">
    <location>
        <begin position="117"/>
        <end position="230"/>
    </location>
</feature>
<protein>
    <recommendedName>
        <fullName evidence="2">Thiaminase-2/PQQC domain-containing protein</fullName>
    </recommendedName>
</protein>
<organism evidence="3 4">
    <name type="scientific">Streptomyces stramineus</name>
    <dbReference type="NCBI Taxonomy" id="173861"/>
    <lineage>
        <taxon>Bacteria</taxon>
        <taxon>Bacillati</taxon>
        <taxon>Actinomycetota</taxon>
        <taxon>Actinomycetes</taxon>
        <taxon>Kitasatosporales</taxon>
        <taxon>Streptomycetaceae</taxon>
        <taxon>Streptomyces</taxon>
    </lineage>
</organism>
<dbReference type="Proteomes" id="UP001499895">
    <property type="component" value="Unassembled WGS sequence"/>
</dbReference>
<comment type="caution">
    <text evidence="3">The sequence shown here is derived from an EMBL/GenBank/DDBJ whole genome shotgun (WGS) entry which is preliminary data.</text>
</comment>
<dbReference type="Pfam" id="PF03070">
    <property type="entry name" value="TENA_THI-4"/>
    <property type="match status" value="1"/>
</dbReference>
<dbReference type="Gene3D" id="1.20.910.10">
    <property type="entry name" value="Heme oxygenase-like"/>
    <property type="match status" value="1"/>
</dbReference>
<dbReference type="SUPFAM" id="SSF48613">
    <property type="entry name" value="Heme oxygenase-like"/>
    <property type="match status" value="1"/>
</dbReference>
<evidence type="ECO:0000313" key="3">
    <source>
        <dbReference type="EMBL" id="GAA0454576.1"/>
    </source>
</evidence>
<dbReference type="EMBL" id="BAAAHB010000012">
    <property type="protein sequence ID" value="GAA0454576.1"/>
    <property type="molecule type" value="Genomic_DNA"/>
</dbReference>
<comment type="pathway">
    <text evidence="1">Cofactor biosynthesis; thiamine diphosphate biosynthesis.</text>
</comment>
<evidence type="ECO:0000313" key="4">
    <source>
        <dbReference type="Proteomes" id="UP001499895"/>
    </source>
</evidence>
<evidence type="ECO:0000259" key="2">
    <source>
        <dbReference type="Pfam" id="PF03070"/>
    </source>
</evidence>
<dbReference type="InterPro" id="IPR016084">
    <property type="entry name" value="Haem_Oase-like_multi-hlx"/>
</dbReference>